<proteinExistence type="predicted"/>
<reference evidence="3 4" key="1">
    <citation type="submission" date="2022-02" db="EMBL/GenBank/DDBJ databases">
        <title>Genome sequence data of Kingella unionensis sp. nov. strain CICC 24913 (CCUG 75125).</title>
        <authorList>
            <person name="Xiao M."/>
        </authorList>
    </citation>
    <scope>NUCLEOTIDE SEQUENCE [LARGE SCALE GENOMIC DNA]</scope>
    <source>
        <strain evidence="3 4">CICC 24913</strain>
    </source>
</reference>
<evidence type="ECO:0000259" key="2">
    <source>
        <dbReference type="Pfam" id="PF12870"/>
    </source>
</evidence>
<dbReference type="Gene3D" id="3.10.450.50">
    <property type="match status" value="1"/>
</dbReference>
<dbReference type="Pfam" id="PF12870">
    <property type="entry name" value="DUF4878"/>
    <property type="match status" value="1"/>
</dbReference>
<evidence type="ECO:0000256" key="1">
    <source>
        <dbReference type="SAM" id="SignalP"/>
    </source>
</evidence>
<dbReference type="Proteomes" id="UP001298424">
    <property type="component" value="Unassembled WGS sequence"/>
</dbReference>
<feature type="chain" id="PRO_5046309396" evidence="1">
    <location>
        <begin position="35"/>
        <end position="143"/>
    </location>
</feature>
<keyword evidence="1" id="KW-0732">Signal</keyword>
<evidence type="ECO:0000313" key="3">
    <source>
        <dbReference type="EMBL" id="MCG6503929.1"/>
    </source>
</evidence>
<dbReference type="PROSITE" id="PS51257">
    <property type="entry name" value="PROKAR_LIPOPROTEIN"/>
    <property type="match status" value="1"/>
</dbReference>
<dbReference type="EMBL" id="JAKOOW010000022">
    <property type="protein sequence ID" value="MCG6503929.1"/>
    <property type="molecule type" value="Genomic_DNA"/>
</dbReference>
<accession>A0ABS9NMA4</accession>
<comment type="caution">
    <text evidence="3">The sequence shown here is derived from an EMBL/GenBank/DDBJ whole genome shotgun (WGS) entry which is preliminary data.</text>
</comment>
<keyword evidence="4" id="KW-1185">Reference proteome</keyword>
<sequence>MMKTLKSPARLFAAAALGLLLAACSGASSSPESAAKNFVEKSYAGDADAVVSMVYLSEADKAKSGVEDMLRGKVKAAVERKKAYAEQHGGVDEITTEAAEAAPARDDGQQRATVKVLVKFKKGDSRHENVRLIESDGAWKIRL</sequence>
<feature type="signal peptide" evidence="1">
    <location>
        <begin position="1"/>
        <end position="34"/>
    </location>
</feature>
<feature type="domain" description="DUF4878" evidence="2">
    <location>
        <begin position="25"/>
        <end position="141"/>
    </location>
</feature>
<dbReference type="InterPro" id="IPR024267">
    <property type="entry name" value="DUF4878"/>
</dbReference>
<organism evidence="3 4">
    <name type="scientific">Kingella pumchi</name>
    <dbReference type="NCBI Taxonomy" id="2779506"/>
    <lineage>
        <taxon>Bacteria</taxon>
        <taxon>Pseudomonadati</taxon>
        <taxon>Pseudomonadota</taxon>
        <taxon>Betaproteobacteria</taxon>
        <taxon>Neisseriales</taxon>
        <taxon>Neisseriaceae</taxon>
        <taxon>Kingella</taxon>
    </lineage>
</organism>
<dbReference type="RefSeq" id="WP_238746586.1">
    <property type="nucleotide sequence ID" value="NZ_JAKOOW010000022.1"/>
</dbReference>
<protein>
    <submittedName>
        <fullName evidence="3">DUF4878 domain-containing protein</fullName>
    </submittedName>
</protein>
<name>A0ABS9NMA4_9NEIS</name>
<evidence type="ECO:0000313" key="4">
    <source>
        <dbReference type="Proteomes" id="UP001298424"/>
    </source>
</evidence>
<gene>
    <name evidence="3" type="ORF">MB824_05410</name>
</gene>